<comment type="caution">
    <text evidence="1">The sequence shown here is derived from an EMBL/GenBank/DDBJ whole genome shotgun (WGS) entry which is preliminary data.</text>
</comment>
<organism evidence="1 2">
    <name type="scientific">Bordetella genomosp. 11</name>
    <dbReference type="NCBI Taxonomy" id="1416808"/>
    <lineage>
        <taxon>Bacteria</taxon>
        <taxon>Pseudomonadati</taxon>
        <taxon>Pseudomonadota</taxon>
        <taxon>Betaproteobacteria</taxon>
        <taxon>Burkholderiales</taxon>
        <taxon>Alcaligenaceae</taxon>
        <taxon>Bordetella</taxon>
    </lineage>
</organism>
<evidence type="ECO:0000313" key="2">
    <source>
        <dbReference type="Proteomes" id="UP000215767"/>
    </source>
</evidence>
<dbReference type="AlphaFoldDB" id="A0A261UJ64"/>
<proteinExistence type="predicted"/>
<keyword evidence="2" id="KW-1185">Reference proteome</keyword>
<dbReference type="Proteomes" id="UP000215767">
    <property type="component" value="Unassembled WGS sequence"/>
</dbReference>
<evidence type="ECO:0000313" key="1">
    <source>
        <dbReference type="EMBL" id="OZI61956.1"/>
    </source>
</evidence>
<dbReference type="EMBL" id="NEVS01000004">
    <property type="protein sequence ID" value="OZI61956.1"/>
    <property type="molecule type" value="Genomic_DNA"/>
</dbReference>
<protein>
    <submittedName>
        <fullName evidence="1">Uncharacterized protein</fullName>
    </submittedName>
</protein>
<gene>
    <name evidence="1" type="ORF">CAL28_22215</name>
</gene>
<name>A0A261UJ64_9BORD</name>
<reference evidence="2" key="1">
    <citation type="submission" date="2017-05" db="EMBL/GenBank/DDBJ databases">
        <title>Complete and WGS of Bordetella genogroups.</title>
        <authorList>
            <person name="Spilker T."/>
            <person name="Lipuma J."/>
        </authorList>
    </citation>
    <scope>NUCLEOTIDE SEQUENCE [LARGE SCALE GENOMIC DNA]</scope>
    <source>
        <strain evidence="2">AU8856</strain>
    </source>
</reference>
<accession>A0A261UJ64</accession>
<sequence>MFLRFAARQLWKMTAPLSGKTRSRARRASHQKATIRYIGRRVLCDFRVLWFFVWQITEGIPSGEMG</sequence>